<proteinExistence type="predicted"/>
<dbReference type="AlphaFoldDB" id="A0A6N4VI63"/>
<evidence type="ECO:0000313" key="2">
    <source>
        <dbReference type="EMBL" id="BBX54304.1"/>
    </source>
</evidence>
<dbReference type="Proteomes" id="UP000466785">
    <property type="component" value="Chromosome"/>
</dbReference>
<sequence>MAAEQQPPDVDRLARSMLLLHGGHDDDHEHGHGGHDGDSGGSWRKAPDFASDPARASAVAESTTRDRERYLNSGLAEVDCRHCHVSVRVKKLGPAHTSVQWSSAATQRCAYFTEIRESGGDPARERACPRLSDSIRHAVSEGCLEEYSSAPSPGDG</sequence>
<organism evidence="2 3">
    <name type="scientific">Mycolicibacterium poriferae</name>
    <dbReference type="NCBI Taxonomy" id="39694"/>
    <lineage>
        <taxon>Bacteria</taxon>
        <taxon>Bacillati</taxon>
        <taxon>Actinomycetota</taxon>
        <taxon>Actinomycetes</taxon>
        <taxon>Mycobacteriales</taxon>
        <taxon>Mycobacteriaceae</taxon>
        <taxon>Mycolicibacterium</taxon>
    </lineage>
</organism>
<evidence type="ECO:0000313" key="3">
    <source>
        <dbReference type="Proteomes" id="UP000466785"/>
    </source>
</evidence>
<name>A0A6N4VI63_9MYCO</name>
<keyword evidence="3" id="KW-1185">Reference proteome</keyword>
<reference evidence="2 3" key="1">
    <citation type="journal article" date="2019" name="Emerg. Microbes Infect.">
        <title>Comprehensive subspecies identification of 175 nontuberculous mycobacteria species based on 7547 genomic profiles.</title>
        <authorList>
            <person name="Matsumoto Y."/>
            <person name="Kinjo T."/>
            <person name="Motooka D."/>
            <person name="Nabeya D."/>
            <person name="Jung N."/>
            <person name="Uechi K."/>
            <person name="Horii T."/>
            <person name="Iida T."/>
            <person name="Fujita J."/>
            <person name="Nakamura S."/>
        </authorList>
    </citation>
    <scope>NUCLEOTIDE SEQUENCE [LARGE SCALE GENOMIC DNA]</scope>
    <source>
        <strain evidence="2 3">JCM 12603</strain>
    </source>
</reference>
<protein>
    <submittedName>
        <fullName evidence="2">Uncharacterized protein</fullName>
    </submittedName>
</protein>
<evidence type="ECO:0000256" key="1">
    <source>
        <dbReference type="SAM" id="MobiDB-lite"/>
    </source>
</evidence>
<gene>
    <name evidence="2" type="ORF">MPOR_53300</name>
</gene>
<accession>A0A6N4VI63</accession>
<feature type="region of interest" description="Disordered" evidence="1">
    <location>
        <begin position="1"/>
        <end position="66"/>
    </location>
</feature>
<dbReference type="EMBL" id="AP022570">
    <property type="protein sequence ID" value="BBX54304.1"/>
    <property type="molecule type" value="Genomic_DNA"/>
</dbReference>
<dbReference type="RefSeq" id="WP_179967551.1">
    <property type="nucleotide sequence ID" value="NZ_AP022570.1"/>
</dbReference>
<feature type="compositionally biased region" description="Basic and acidic residues" evidence="1">
    <location>
        <begin position="22"/>
        <end position="38"/>
    </location>
</feature>
<dbReference type="KEGG" id="mpof:MPOR_53300"/>